<proteinExistence type="predicted"/>
<sequence length="182" mass="19748">MTQAALILVRHGRPKIDPDTPATGWPLCPEGREAVERLAERLLAYAPTRIVASPEPKATETAEIIAVRLGLKVELDAGLHEHKRQHRAFGTEQEFRDSVAAVFARPAEAVHGGETAHEAAERIAAALAKHDGQPLVAVTHGTVLSLYLAERLGCDAHDLWRSLHMPDAFVLDAEGGLIERIS</sequence>
<evidence type="ECO:0008006" key="3">
    <source>
        <dbReference type="Google" id="ProtNLM"/>
    </source>
</evidence>
<evidence type="ECO:0000313" key="2">
    <source>
        <dbReference type="Proteomes" id="UP000249524"/>
    </source>
</evidence>
<dbReference type="Gene3D" id="3.40.50.1240">
    <property type="entry name" value="Phosphoglycerate mutase-like"/>
    <property type="match status" value="1"/>
</dbReference>
<reference evidence="1 2" key="1">
    <citation type="submission" date="2018-05" db="EMBL/GenBank/DDBJ databases">
        <authorList>
            <person name="Lanie J.A."/>
            <person name="Ng W.-L."/>
            <person name="Kazmierczak K.M."/>
            <person name="Andrzejewski T.M."/>
            <person name="Davidsen T.M."/>
            <person name="Wayne K.J."/>
            <person name="Tettelin H."/>
            <person name="Glass J.I."/>
            <person name="Rusch D."/>
            <person name="Podicherti R."/>
            <person name="Tsui H.-C.T."/>
            <person name="Winkler M.E."/>
        </authorList>
    </citation>
    <scope>NUCLEOTIDE SEQUENCE [LARGE SCALE GENOMIC DNA]</scope>
    <source>
        <strain evidence="1 2">BUT-10</strain>
    </source>
</reference>
<name>A0A328BKI2_9CAUL</name>
<evidence type="ECO:0000313" key="1">
    <source>
        <dbReference type="EMBL" id="RAK66444.1"/>
    </source>
</evidence>
<gene>
    <name evidence="1" type="ORF">DJ019_09385</name>
</gene>
<dbReference type="Proteomes" id="UP000249524">
    <property type="component" value="Unassembled WGS sequence"/>
</dbReference>
<comment type="caution">
    <text evidence="1">The sequence shown here is derived from an EMBL/GenBank/DDBJ whole genome shotgun (WGS) entry which is preliminary data.</text>
</comment>
<dbReference type="AlphaFoldDB" id="A0A328BKI2"/>
<dbReference type="EMBL" id="QFYS01000003">
    <property type="protein sequence ID" value="RAK66444.1"/>
    <property type="molecule type" value="Genomic_DNA"/>
</dbReference>
<dbReference type="InterPro" id="IPR013078">
    <property type="entry name" value="His_Pase_superF_clade-1"/>
</dbReference>
<keyword evidence="2" id="KW-1185">Reference proteome</keyword>
<dbReference type="Pfam" id="PF00300">
    <property type="entry name" value="His_Phos_1"/>
    <property type="match status" value="1"/>
</dbReference>
<dbReference type="CDD" id="cd07067">
    <property type="entry name" value="HP_PGM_like"/>
    <property type="match status" value="1"/>
</dbReference>
<dbReference type="SMART" id="SM00855">
    <property type="entry name" value="PGAM"/>
    <property type="match status" value="1"/>
</dbReference>
<accession>A0A328BKI2</accession>
<protein>
    <recommendedName>
        <fullName evidence="3">Histidine phosphatase family protein</fullName>
    </recommendedName>
</protein>
<organism evidence="1 2">
    <name type="scientific">Phenylobacterium kunshanense</name>
    <dbReference type="NCBI Taxonomy" id="1445034"/>
    <lineage>
        <taxon>Bacteria</taxon>
        <taxon>Pseudomonadati</taxon>
        <taxon>Pseudomonadota</taxon>
        <taxon>Alphaproteobacteria</taxon>
        <taxon>Caulobacterales</taxon>
        <taxon>Caulobacteraceae</taxon>
        <taxon>Phenylobacterium</taxon>
    </lineage>
</organism>
<dbReference type="RefSeq" id="WP_111275753.1">
    <property type="nucleotide sequence ID" value="NZ_QFYS01000003.1"/>
</dbReference>
<dbReference type="InterPro" id="IPR029033">
    <property type="entry name" value="His_PPase_superfam"/>
</dbReference>
<dbReference type="OrthoDB" id="34197at2"/>
<dbReference type="SUPFAM" id="SSF53254">
    <property type="entry name" value="Phosphoglycerate mutase-like"/>
    <property type="match status" value="1"/>
</dbReference>